<evidence type="ECO:0000313" key="1">
    <source>
        <dbReference type="EMBL" id="CAJ1937428.1"/>
    </source>
</evidence>
<keyword evidence="2" id="KW-1185">Reference proteome</keyword>
<dbReference type="InterPro" id="IPR021916">
    <property type="entry name" value="DUF3527"/>
</dbReference>
<dbReference type="Pfam" id="PF12043">
    <property type="entry name" value="DUF3527"/>
    <property type="match status" value="1"/>
</dbReference>
<reference evidence="1" key="1">
    <citation type="submission" date="2023-10" db="EMBL/GenBank/DDBJ databases">
        <authorList>
            <person name="Domelevo Entfellner J.-B."/>
        </authorList>
    </citation>
    <scope>NUCLEOTIDE SEQUENCE</scope>
</reference>
<dbReference type="Proteomes" id="UP001189624">
    <property type="component" value="Chromosome 3"/>
</dbReference>
<dbReference type="SUPFAM" id="SSF54518">
    <property type="entry name" value="Tubby C-terminal domain-like"/>
    <property type="match status" value="1"/>
</dbReference>
<gene>
    <name evidence="1" type="ORF">AYBTSS11_LOCUS8018</name>
</gene>
<dbReference type="AlphaFoldDB" id="A0AA86SET7"/>
<dbReference type="Gramene" id="rna-AYBTSS11_LOCUS8018">
    <property type="protein sequence ID" value="CAJ1937428.1"/>
    <property type="gene ID" value="gene-AYBTSS11_LOCUS8018"/>
</dbReference>
<dbReference type="EMBL" id="OY731400">
    <property type="protein sequence ID" value="CAJ1937428.1"/>
    <property type="molecule type" value="Genomic_DNA"/>
</dbReference>
<proteinExistence type="predicted"/>
<protein>
    <submittedName>
        <fullName evidence="1">Uncharacterized protein</fullName>
    </submittedName>
</protein>
<dbReference type="PANTHER" id="PTHR31390">
    <property type="entry name" value="EXPRESSED PROTEIN"/>
    <property type="match status" value="1"/>
</dbReference>
<sequence>MLPAPSDALCASLWSLDSSMGQELELDLDDKSSVGLSPNTVLPSHQYRVNVKKISKKGKPTGKDEFFTLREGFAEIKFARFRSSSCKNHLSKLHGLEGNIETRRCSMYQSSEEVKNIKKMGTMVEGRKKIEISRRSDTSFTGSIVDSLCGSDDEGSGVRSPNRFIEICVNSDVRKKNSTTVRGRDSINLKPRSDKVADSIMNGNCCVEKDTVHSFQKSFSAKAAVSYLPSPLGSDCSSSASPEVQFIHSRKRLNHFTKSKSQRSPVSQIRGSNEIKSNEKANIARNRTYQKSLLNDLSKTGKHSDIISEFINREIQYSGIASSPVHLHGNLKLENRNGVPLFEFKVKCPEDVFVAKTWRTGNAFNWVYTFHSIDNRKKSNATGLGCHDFDKDSSTVAQMLVSCNLCSEVEGRVFDNSMVTEFVLYDFTHSRQSVSREKKSFSEPDASKTLKASHVGWKEKAMGLDENHAVKNKLQDKSLSSNVEFDDLNYFPCSSREYHSNLEIAAIVLQIPFSKRESLKYKRADIISGKEYSNISDLSAEIDRKSLGHNKIQEQLKVVIPTGNHGLPNAESQGPSSLLDRLRHGGGCDCGGWDMACPLILLGNPGIKFAEDCPLKEEHQPLELFVQGSKGSSPTFSMTRIEEGHYAVDFHAQLSALQAFSICVAILHGTSAFSGGGHEKNQELSQCNSLKMLLEEDIDFFFKSVTTEKKTGCKNPKGVRRSYVPNPPFSPIARV</sequence>
<dbReference type="InterPro" id="IPR025659">
    <property type="entry name" value="Tubby-like_C"/>
</dbReference>
<dbReference type="PANTHER" id="PTHR31390:SF30">
    <property type="entry name" value="TRANSCRIPTION FACTOR S-II, CENTRAL DOMAIN PROTEIN"/>
    <property type="match status" value="1"/>
</dbReference>
<accession>A0AA86SET7</accession>
<organism evidence="1 2">
    <name type="scientific">Sphenostylis stenocarpa</name>
    <dbReference type="NCBI Taxonomy" id="92480"/>
    <lineage>
        <taxon>Eukaryota</taxon>
        <taxon>Viridiplantae</taxon>
        <taxon>Streptophyta</taxon>
        <taxon>Embryophyta</taxon>
        <taxon>Tracheophyta</taxon>
        <taxon>Spermatophyta</taxon>
        <taxon>Magnoliopsida</taxon>
        <taxon>eudicotyledons</taxon>
        <taxon>Gunneridae</taxon>
        <taxon>Pentapetalae</taxon>
        <taxon>rosids</taxon>
        <taxon>fabids</taxon>
        <taxon>Fabales</taxon>
        <taxon>Fabaceae</taxon>
        <taxon>Papilionoideae</taxon>
        <taxon>50 kb inversion clade</taxon>
        <taxon>NPAAA clade</taxon>
        <taxon>indigoferoid/millettioid clade</taxon>
        <taxon>Phaseoleae</taxon>
        <taxon>Sphenostylis</taxon>
    </lineage>
</organism>
<evidence type="ECO:0000313" key="2">
    <source>
        <dbReference type="Proteomes" id="UP001189624"/>
    </source>
</evidence>
<name>A0AA86SET7_9FABA</name>